<dbReference type="EMBL" id="BAHD01000055">
    <property type="protein sequence ID" value="GAB97076.1"/>
    <property type="molecule type" value="Genomic_DNA"/>
</dbReference>
<feature type="domain" description="Glycine transporter" evidence="9">
    <location>
        <begin position="108"/>
        <end position="180"/>
    </location>
</feature>
<evidence type="ECO:0000256" key="1">
    <source>
        <dbReference type="ARBA" id="ARBA00004651"/>
    </source>
</evidence>
<comment type="caution">
    <text evidence="10">The sequence shown here is derived from an EMBL/GenBank/DDBJ whole genome shotgun (WGS) entry which is preliminary data.</text>
</comment>
<gene>
    <name evidence="10" type="ORF">KILIM_055_00440</name>
</gene>
<dbReference type="GO" id="GO:0005886">
    <property type="term" value="C:plasma membrane"/>
    <property type="evidence" value="ECO:0007669"/>
    <property type="project" value="UniProtKB-SubCell"/>
</dbReference>
<organism evidence="10 11">
    <name type="scientific">Kineosphaera limosa NBRC 100340</name>
    <dbReference type="NCBI Taxonomy" id="1184609"/>
    <lineage>
        <taxon>Bacteria</taxon>
        <taxon>Bacillati</taxon>
        <taxon>Actinomycetota</taxon>
        <taxon>Actinomycetes</taxon>
        <taxon>Micrococcales</taxon>
        <taxon>Dermatophilaceae</taxon>
        <taxon>Kineosphaera</taxon>
    </lineage>
</organism>
<evidence type="ECO:0000256" key="5">
    <source>
        <dbReference type="ARBA" id="ARBA00022989"/>
    </source>
</evidence>
<feature type="transmembrane region" description="Helical" evidence="8">
    <location>
        <begin position="46"/>
        <end position="63"/>
    </location>
</feature>
<proteinExistence type="inferred from homology"/>
<dbReference type="PANTHER" id="PTHR30506:SF3">
    <property type="entry name" value="UPF0126 INNER MEMBRANE PROTEIN YADS-RELATED"/>
    <property type="match status" value="1"/>
</dbReference>
<evidence type="ECO:0000256" key="3">
    <source>
        <dbReference type="ARBA" id="ARBA00022475"/>
    </source>
</evidence>
<feature type="transmembrane region" description="Helical" evidence="8">
    <location>
        <begin position="129"/>
        <end position="149"/>
    </location>
</feature>
<comment type="similarity">
    <text evidence="2">Belongs to the UPF0126 family.</text>
</comment>
<keyword evidence="5 8" id="KW-1133">Transmembrane helix</keyword>
<dbReference type="Proteomes" id="UP000008366">
    <property type="component" value="Unassembled WGS sequence"/>
</dbReference>
<dbReference type="eggNOG" id="COG2860">
    <property type="taxonomic scope" value="Bacteria"/>
</dbReference>
<evidence type="ECO:0000256" key="4">
    <source>
        <dbReference type="ARBA" id="ARBA00022692"/>
    </source>
</evidence>
<evidence type="ECO:0000259" key="9">
    <source>
        <dbReference type="Pfam" id="PF03458"/>
    </source>
</evidence>
<evidence type="ECO:0000256" key="6">
    <source>
        <dbReference type="ARBA" id="ARBA00023136"/>
    </source>
</evidence>
<dbReference type="RefSeq" id="WP_006593608.1">
    <property type="nucleotide sequence ID" value="NZ_BAHD01000055.1"/>
</dbReference>
<keyword evidence="4 8" id="KW-0812">Transmembrane</keyword>
<keyword evidence="11" id="KW-1185">Reference proteome</keyword>
<comment type="subcellular location">
    <subcellularLocation>
        <location evidence="1">Cell membrane</location>
        <topology evidence="1">Multi-pass membrane protein</topology>
    </subcellularLocation>
</comment>
<name>K6WTA1_9MICO</name>
<sequence length="261" mass="27270">MSSLAWAVQASAAPEVGAVFRVIDLMGVFANATMGALIARAEKLDPVGFATLAILSGLGGGIIRDTLLQQGPPVALTDYAYVLTALTAAALMFGIRVRGRMWQRVWPVVDGIALGSWAAAGALKTLAAGLGWLPAILLGVITAVGGGALRDIVLRRTPAVLGGNTLYATCAVAAAAVMVGAFNLGQPEVGLGAATATGAIFFLLARYYGWMLPLGDSWSPSHVVPRRARRAVRTRAQAVSHRLSRRRTAHNRRRPPAGDEP</sequence>
<feature type="domain" description="Glycine transporter" evidence="9">
    <location>
        <begin position="22"/>
        <end position="95"/>
    </location>
</feature>
<keyword evidence="3" id="KW-1003">Cell membrane</keyword>
<feature type="transmembrane region" description="Helical" evidence="8">
    <location>
        <begin position="75"/>
        <end position="93"/>
    </location>
</feature>
<feature type="compositionally biased region" description="Basic residues" evidence="7">
    <location>
        <begin position="242"/>
        <end position="255"/>
    </location>
</feature>
<evidence type="ECO:0000256" key="2">
    <source>
        <dbReference type="ARBA" id="ARBA00008193"/>
    </source>
</evidence>
<accession>K6WTA1</accession>
<dbReference type="STRING" id="1184609.KILIM_055_00440"/>
<dbReference type="InterPro" id="IPR005115">
    <property type="entry name" value="Gly_transporter"/>
</dbReference>
<evidence type="ECO:0000256" key="8">
    <source>
        <dbReference type="SAM" id="Phobius"/>
    </source>
</evidence>
<dbReference type="Pfam" id="PF03458">
    <property type="entry name" value="Gly_transporter"/>
    <property type="match status" value="2"/>
</dbReference>
<reference evidence="10 11" key="1">
    <citation type="submission" date="2012-08" db="EMBL/GenBank/DDBJ databases">
        <title>Whole genome shotgun sequence of Kineosphaera limosa NBRC 100340.</title>
        <authorList>
            <person name="Yoshida I."/>
            <person name="Isaki S."/>
            <person name="Hosoyama A."/>
            <person name="Tsuchikane K."/>
            <person name="Katsumata H."/>
            <person name="Ando Y."/>
            <person name="Ohji S."/>
            <person name="Hamada M."/>
            <person name="Tamura T."/>
            <person name="Yamazoe A."/>
            <person name="Yamazaki S."/>
            <person name="Fujita N."/>
        </authorList>
    </citation>
    <scope>NUCLEOTIDE SEQUENCE [LARGE SCALE GENOMIC DNA]</scope>
    <source>
        <strain evidence="10 11">NBRC 100340</strain>
    </source>
</reference>
<evidence type="ECO:0000256" key="7">
    <source>
        <dbReference type="SAM" id="MobiDB-lite"/>
    </source>
</evidence>
<feature type="region of interest" description="Disordered" evidence="7">
    <location>
        <begin position="234"/>
        <end position="261"/>
    </location>
</feature>
<feature type="transmembrane region" description="Helical" evidence="8">
    <location>
        <begin position="22"/>
        <end position="39"/>
    </location>
</feature>
<evidence type="ECO:0000313" key="10">
    <source>
        <dbReference type="EMBL" id="GAB97076.1"/>
    </source>
</evidence>
<feature type="transmembrane region" description="Helical" evidence="8">
    <location>
        <begin position="189"/>
        <end position="209"/>
    </location>
</feature>
<keyword evidence="6 8" id="KW-0472">Membrane</keyword>
<evidence type="ECO:0000313" key="11">
    <source>
        <dbReference type="Proteomes" id="UP000008366"/>
    </source>
</evidence>
<dbReference type="PANTHER" id="PTHR30506">
    <property type="entry name" value="INNER MEMBRANE PROTEIN"/>
    <property type="match status" value="1"/>
</dbReference>
<protein>
    <recommendedName>
        <fullName evidence="9">Glycine transporter domain-containing protein</fullName>
    </recommendedName>
</protein>
<dbReference type="AlphaFoldDB" id="K6WTA1"/>
<feature type="transmembrane region" description="Helical" evidence="8">
    <location>
        <begin position="161"/>
        <end position="183"/>
    </location>
</feature>